<evidence type="ECO:0000256" key="1">
    <source>
        <dbReference type="ARBA" id="ARBA00022801"/>
    </source>
</evidence>
<dbReference type="CDD" id="cd03443">
    <property type="entry name" value="PaaI_thioesterase"/>
    <property type="match status" value="1"/>
</dbReference>
<evidence type="ECO:0000313" key="3">
    <source>
        <dbReference type="EMBL" id="GAA2008173.1"/>
    </source>
</evidence>
<dbReference type="NCBIfam" id="TIGR00369">
    <property type="entry name" value="unchar_dom_1"/>
    <property type="match status" value="1"/>
</dbReference>
<dbReference type="Gene3D" id="3.10.129.10">
    <property type="entry name" value="Hotdog Thioesterase"/>
    <property type="match status" value="1"/>
</dbReference>
<dbReference type="PANTHER" id="PTHR42856:SF1">
    <property type="entry name" value="ACYL-COENZYME A THIOESTERASE PAAI"/>
    <property type="match status" value="1"/>
</dbReference>
<dbReference type="InterPro" id="IPR052723">
    <property type="entry name" value="Acyl-CoA_thioesterase_PaaI"/>
</dbReference>
<name>A0ABP5EZR8_9ACTN</name>
<keyword evidence="1" id="KW-0378">Hydrolase</keyword>
<dbReference type="PANTHER" id="PTHR42856">
    <property type="entry name" value="ACYL-COENZYME A THIOESTERASE PAAI"/>
    <property type="match status" value="1"/>
</dbReference>
<dbReference type="InterPro" id="IPR003736">
    <property type="entry name" value="PAAI_dom"/>
</dbReference>
<proteinExistence type="predicted"/>
<dbReference type="Proteomes" id="UP001499854">
    <property type="component" value="Unassembled WGS sequence"/>
</dbReference>
<dbReference type="Pfam" id="PF03061">
    <property type="entry name" value="4HBT"/>
    <property type="match status" value="1"/>
</dbReference>
<accession>A0ABP5EZR8</accession>
<gene>
    <name evidence="3" type="ORF">GCM10009838_88150</name>
</gene>
<evidence type="ECO:0000259" key="2">
    <source>
        <dbReference type="Pfam" id="PF03061"/>
    </source>
</evidence>
<organism evidence="3 4">
    <name type="scientific">Catenulispora subtropica</name>
    <dbReference type="NCBI Taxonomy" id="450798"/>
    <lineage>
        <taxon>Bacteria</taxon>
        <taxon>Bacillati</taxon>
        <taxon>Actinomycetota</taxon>
        <taxon>Actinomycetes</taxon>
        <taxon>Catenulisporales</taxon>
        <taxon>Catenulisporaceae</taxon>
        <taxon>Catenulispora</taxon>
    </lineage>
</organism>
<dbReference type="RefSeq" id="WP_344663226.1">
    <property type="nucleotide sequence ID" value="NZ_BAAAQM010000104.1"/>
</dbReference>
<dbReference type="NCBIfam" id="TIGR02286">
    <property type="entry name" value="PaaD"/>
    <property type="match status" value="1"/>
</dbReference>
<keyword evidence="4" id="KW-1185">Reference proteome</keyword>
<sequence length="154" mass="16061">MHKEHDEHDGIAAGLAAARGMFDSDKASAGLGIELVELAPGRAVARMRVTASMLNGHAIGHGGYVFLLADTAFALACNSHGPATVAAGGDISFLAPVAEGDVLTARAEERVLQGRSGIYDVTVTRGGEEYSESAATRPEIVAEFRGRSRTVARR</sequence>
<comment type="caution">
    <text evidence="3">The sequence shown here is derived from an EMBL/GenBank/DDBJ whole genome shotgun (WGS) entry which is preliminary data.</text>
</comment>
<feature type="domain" description="Thioesterase" evidence="2">
    <location>
        <begin position="61"/>
        <end position="128"/>
    </location>
</feature>
<evidence type="ECO:0000313" key="4">
    <source>
        <dbReference type="Proteomes" id="UP001499854"/>
    </source>
</evidence>
<reference evidence="4" key="1">
    <citation type="journal article" date="2019" name="Int. J. Syst. Evol. Microbiol.">
        <title>The Global Catalogue of Microorganisms (GCM) 10K type strain sequencing project: providing services to taxonomists for standard genome sequencing and annotation.</title>
        <authorList>
            <consortium name="The Broad Institute Genomics Platform"/>
            <consortium name="The Broad Institute Genome Sequencing Center for Infectious Disease"/>
            <person name="Wu L."/>
            <person name="Ma J."/>
        </authorList>
    </citation>
    <scope>NUCLEOTIDE SEQUENCE [LARGE SCALE GENOMIC DNA]</scope>
    <source>
        <strain evidence="4">JCM 16013</strain>
    </source>
</reference>
<protein>
    <recommendedName>
        <fullName evidence="2">Thioesterase domain-containing protein</fullName>
    </recommendedName>
</protein>
<dbReference type="InterPro" id="IPR006683">
    <property type="entry name" value="Thioestr_dom"/>
</dbReference>
<dbReference type="EMBL" id="BAAAQM010000104">
    <property type="protein sequence ID" value="GAA2008173.1"/>
    <property type="molecule type" value="Genomic_DNA"/>
</dbReference>
<dbReference type="InterPro" id="IPR011973">
    <property type="entry name" value="PaaD"/>
</dbReference>
<dbReference type="InterPro" id="IPR029069">
    <property type="entry name" value="HotDog_dom_sf"/>
</dbReference>
<dbReference type="SUPFAM" id="SSF54637">
    <property type="entry name" value="Thioesterase/thiol ester dehydrase-isomerase"/>
    <property type="match status" value="1"/>
</dbReference>